<keyword evidence="2 5" id="KW-0812">Transmembrane</keyword>
<organism evidence="6 7">
    <name type="scientific">Streptomyces cinnabarinus</name>
    <dbReference type="NCBI Taxonomy" id="67287"/>
    <lineage>
        <taxon>Bacteria</taxon>
        <taxon>Bacillati</taxon>
        <taxon>Actinomycetota</taxon>
        <taxon>Actinomycetes</taxon>
        <taxon>Kitasatosporales</taxon>
        <taxon>Streptomycetaceae</taxon>
        <taxon>Streptomyces</taxon>
    </lineage>
</organism>
<dbReference type="Gene3D" id="1.50.10.150">
    <property type="entry name" value="Voltage-dependent anion channel"/>
    <property type="match status" value="1"/>
</dbReference>
<feature type="transmembrane region" description="Helical" evidence="5">
    <location>
        <begin position="267"/>
        <end position="291"/>
    </location>
</feature>
<evidence type="ECO:0000313" key="7">
    <source>
        <dbReference type="Proteomes" id="UP001164439"/>
    </source>
</evidence>
<feature type="transmembrane region" description="Helical" evidence="5">
    <location>
        <begin position="46"/>
        <end position="67"/>
    </location>
</feature>
<feature type="transmembrane region" description="Helical" evidence="5">
    <location>
        <begin position="135"/>
        <end position="154"/>
    </location>
</feature>
<evidence type="ECO:0000256" key="4">
    <source>
        <dbReference type="ARBA" id="ARBA00023136"/>
    </source>
</evidence>
<evidence type="ECO:0000313" key="6">
    <source>
        <dbReference type="EMBL" id="WAZ23598.1"/>
    </source>
</evidence>
<evidence type="ECO:0000256" key="5">
    <source>
        <dbReference type="SAM" id="Phobius"/>
    </source>
</evidence>
<feature type="transmembrane region" description="Helical" evidence="5">
    <location>
        <begin position="195"/>
        <end position="214"/>
    </location>
</feature>
<comment type="subcellular location">
    <subcellularLocation>
        <location evidence="1">Membrane</location>
        <topology evidence="1">Multi-pass membrane protein</topology>
    </subcellularLocation>
</comment>
<dbReference type="InterPro" id="IPR004695">
    <property type="entry name" value="SLAC1/Mae1/Ssu1/TehA"/>
</dbReference>
<keyword evidence="4 5" id="KW-0472">Membrane</keyword>
<keyword evidence="7" id="KW-1185">Reference proteome</keyword>
<feature type="transmembrane region" description="Helical" evidence="5">
    <location>
        <begin position="104"/>
        <end position="123"/>
    </location>
</feature>
<dbReference type="EMBL" id="CP114413">
    <property type="protein sequence ID" value="WAZ23598.1"/>
    <property type="molecule type" value="Genomic_DNA"/>
</dbReference>
<dbReference type="InterPro" id="IPR038665">
    <property type="entry name" value="Voltage-dep_anion_channel_sf"/>
</dbReference>
<feature type="transmembrane region" description="Helical" evidence="5">
    <location>
        <begin position="160"/>
        <end position="183"/>
    </location>
</feature>
<protein>
    <submittedName>
        <fullName evidence="6">Tellurite resistance/C4-dicarboxylate transporter family protein</fullName>
    </submittedName>
</protein>
<proteinExistence type="predicted"/>
<accession>A0ABY7KJ48</accession>
<dbReference type="Proteomes" id="UP001164439">
    <property type="component" value="Chromosome"/>
</dbReference>
<evidence type="ECO:0000256" key="3">
    <source>
        <dbReference type="ARBA" id="ARBA00022989"/>
    </source>
</evidence>
<name>A0ABY7KJ48_9ACTN</name>
<feature type="transmembrane region" description="Helical" evidence="5">
    <location>
        <begin position="297"/>
        <end position="314"/>
    </location>
</feature>
<dbReference type="RefSeq" id="WP_269661145.1">
    <property type="nucleotide sequence ID" value="NZ_CP114413.1"/>
</dbReference>
<dbReference type="CDD" id="cd09319">
    <property type="entry name" value="TDT_like_1"/>
    <property type="match status" value="1"/>
</dbReference>
<evidence type="ECO:0000256" key="2">
    <source>
        <dbReference type="ARBA" id="ARBA00022692"/>
    </source>
</evidence>
<keyword evidence="3 5" id="KW-1133">Transmembrane helix</keyword>
<feature type="transmembrane region" description="Helical" evidence="5">
    <location>
        <begin position="79"/>
        <end position="98"/>
    </location>
</feature>
<reference evidence="6" key="1">
    <citation type="submission" date="2022-12" db="EMBL/GenBank/DDBJ databases">
        <authorList>
            <person name="Ruckert C."/>
            <person name="Busche T."/>
            <person name="Kalinowski J."/>
            <person name="Wittmann C."/>
        </authorList>
    </citation>
    <scope>NUCLEOTIDE SEQUENCE</scope>
    <source>
        <strain evidence="6">DSM 40467</strain>
    </source>
</reference>
<sequence length="336" mass="35471">MPGTSAPRSLRAWWALRPPAAGAAVMATGIISVGLHLTGYEVLSRITLAVACVAWLGLATDFVLRLLRQPARWRQEAGTPAALTAVAATTVLGTRFSALGWQALAAALLALAAVLWPGLLYVVVSNWRRRMPGAVFLSCVATQGLAVLGATLAAAESTAWLAHAALVLFWLGLVLYGLALLHFDPRQVLEGAGDHWVAGGAMAISALAGSKLIAADSPGLYLWNDDADDVLHTVTVTLLVLDLAWYAVLAVAEAVRPRPRYDVRRWATVFPLGMTATATLSVAAAIEVSWLETPGEILLWIAVAAWLAVAVGAVQEERAYVSAAAEEAELTSTARR</sequence>
<feature type="transmembrane region" description="Helical" evidence="5">
    <location>
        <begin position="234"/>
        <end position="255"/>
    </location>
</feature>
<evidence type="ECO:0000256" key="1">
    <source>
        <dbReference type="ARBA" id="ARBA00004141"/>
    </source>
</evidence>
<feature type="transmembrane region" description="Helical" evidence="5">
    <location>
        <begin position="20"/>
        <end position="40"/>
    </location>
</feature>
<gene>
    <name evidence="6" type="ORF">STRCI_004949</name>
</gene>
<dbReference type="Pfam" id="PF03595">
    <property type="entry name" value="SLAC1"/>
    <property type="match status" value="1"/>
</dbReference>